<dbReference type="VEuPathDB" id="FungiDB:MAPG_11720"/>
<dbReference type="EMBL" id="ADBL01002915">
    <property type="status" value="NOT_ANNOTATED_CDS"/>
    <property type="molecule type" value="Genomic_DNA"/>
</dbReference>
<dbReference type="GO" id="GO:0046872">
    <property type="term" value="F:metal ion binding"/>
    <property type="evidence" value="ECO:0007669"/>
    <property type="project" value="UniProtKB-KW"/>
</dbReference>
<reference evidence="5" key="1">
    <citation type="submission" date="2010-05" db="EMBL/GenBank/DDBJ databases">
        <title>The Genome Sequence of Magnaporthe poae strain ATCC 64411.</title>
        <authorList>
            <consortium name="The Broad Institute Genome Sequencing Platform"/>
            <consortium name="Broad Institute Genome Sequencing Center for Infectious Disease"/>
            <person name="Ma L.-J."/>
            <person name="Dead R."/>
            <person name="Young S."/>
            <person name="Zeng Q."/>
            <person name="Koehrsen M."/>
            <person name="Alvarado L."/>
            <person name="Berlin A."/>
            <person name="Chapman S.B."/>
            <person name="Chen Z."/>
            <person name="Freedman E."/>
            <person name="Gellesch M."/>
            <person name="Goldberg J."/>
            <person name="Griggs A."/>
            <person name="Gujja S."/>
            <person name="Heilman E.R."/>
            <person name="Heiman D."/>
            <person name="Hepburn T."/>
            <person name="Howarth C."/>
            <person name="Jen D."/>
            <person name="Larson L."/>
            <person name="Mehta T."/>
            <person name="Neiman D."/>
            <person name="Pearson M."/>
            <person name="Roberts A."/>
            <person name="Saif S."/>
            <person name="Shea T."/>
            <person name="Shenoy N."/>
            <person name="Sisk P."/>
            <person name="Stolte C."/>
            <person name="Sykes S."/>
            <person name="Walk T."/>
            <person name="White J."/>
            <person name="Yandava C."/>
            <person name="Haas B."/>
            <person name="Nusbaum C."/>
            <person name="Birren B."/>
        </authorList>
    </citation>
    <scope>NUCLEOTIDE SEQUENCE</scope>
    <source>
        <strain evidence="5">ATCC 64411</strain>
    </source>
</reference>
<evidence type="ECO:0000256" key="1">
    <source>
        <dbReference type="ARBA" id="ARBA00022723"/>
    </source>
</evidence>
<organism evidence="6 7">
    <name type="scientific">Magnaporthiopsis poae (strain ATCC 64411 / 73-15)</name>
    <name type="common">Kentucky bluegrass fungus</name>
    <name type="synonym">Magnaporthe poae</name>
    <dbReference type="NCBI Taxonomy" id="644358"/>
    <lineage>
        <taxon>Eukaryota</taxon>
        <taxon>Fungi</taxon>
        <taxon>Dikarya</taxon>
        <taxon>Ascomycota</taxon>
        <taxon>Pezizomycotina</taxon>
        <taxon>Sordariomycetes</taxon>
        <taxon>Sordariomycetidae</taxon>
        <taxon>Magnaporthales</taxon>
        <taxon>Magnaporthaceae</taxon>
        <taxon>Magnaporthiopsis</taxon>
    </lineage>
</organism>
<dbReference type="SUPFAM" id="SSF52016">
    <property type="entry name" value="LeuD/IlvD-like"/>
    <property type="match status" value="1"/>
</dbReference>
<dbReference type="PANTHER" id="PTHR43183">
    <property type="entry name" value="HYPOTHETICAL DIHYDROXYACID DEHYDRATASE (EUROFUNG)-RELATED"/>
    <property type="match status" value="1"/>
</dbReference>
<evidence type="ECO:0000256" key="3">
    <source>
        <dbReference type="ARBA" id="ARBA00023014"/>
    </source>
</evidence>
<dbReference type="OrthoDB" id="3851628at2759"/>
<dbReference type="Proteomes" id="UP000011715">
    <property type="component" value="Unassembled WGS sequence"/>
</dbReference>
<sequence>MLRISDGRMSGTAGGCVVLHVSPEAALPESVLGVAEIRERVRLRADALKAAAAAAKTPVRGYRGLYLRSVNQAQFGADFDFLTAAGC</sequence>
<dbReference type="AlphaFoldDB" id="A0A0C4EG08"/>
<keyword evidence="1" id="KW-0479">Metal-binding</keyword>
<dbReference type="Pfam" id="PF24877">
    <property type="entry name" value="ILV_EDD_C"/>
    <property type="match status" value="1"/>
</dbReference>
<keyword evidence="7" id="KW-1185">Reference proteome</keyword>
<keyword evidence="2" id="KW-0408">Iron</keyword>
<dbReference type="InterPro" id="IPR042096">
    <property type="entry name" value="Dihydro-acid_dehy_C"/>
</dbReference>
<protein>
    <recommendedName>
        <fullName evidence="4">Dihydroxy-acid/6-phosphogluconate dehydratase C-terminal domain-containing protein</fullName>
    </recommendedName>
</protein>
<dbReference type="InterPro" id="IPR052352">
    <property type="entry name" value="Sugar_Degrad_Dehydratases"/>
</dbReference>
<dbReference type="InterPro" id="IPR056740">
    <property type="entry name" value="ILV_EDD_C"/>
</dbReference>
<dbReference type="EMBL" id="GL876993">
    <property type="protein sequence ID" value="KLU92808.1"/>
    <property type="molecule type" value="Genomic_DNA"/>
</dbReference>
<reference evidence="5" key="3">
    <citation type="submission" date="2011-03" db="EMBL/GenBank/DDBJ databases">
        <title>Annotation of Magnaporthe poae ATCC 64411.</title>
        <authorList>
            <person name="Ma L.-J."/>
            <person name="Dead R."/>
            <person name="Young S.K."/>
            <person name="Zeng Q."/>
            <person name="Gargeya S."/>
            <person name="Fitzgerald M."/>
            <person name="Haas B."/>
            <person name="Abouelleil A."/>
            <person name="Alvarado L."/>
            <person name="Arachchi H.M."/>
            <person name="Berlin A."/>
            <person name="Brown A."/>
            <person name="Chapman S.B."/>
            <person name="Chen Z."/>
            <person name="Dunbar C."/>
            <person name="Freedman E."/>
            <person name="Gearin G."/>
            <person name="Gellesch M."/>
            <person name="Goldberg J."/>
            <person name="Griggs A."/>
            <person name="Gujja S."/>
            <person name="Heiman D."/>
            <person name="Howarth C."/>
            <person name="Larson L."/>
            <person name="Lui A."/>
            <person name="MacDonald P.J.P."/>
            <person name="Mehta T."/>
            <person name="Montmayeur A."/>
            <person name="Murphy C."/>
            <person name="Neiman D."/>
            <person name="Pearson M."/>
            <person name="Priest M."/>
            <person name="Roberts A."/>
            <person name="Saif S."/>
            <person name="Shea T."/>
            <person name="Shenoy N."/>
            <person name="Sisk P."/>
            <person name="Stolte C."/>
            <person name="Sykes S."/>
            <person name="Yandava C."/>
            <person name="Wortman J."/>
            <person name="Nusbaum C."/>
            <person name="Birren B."/>
        </authorList>
    </citation>
    <scope>NUCLEOTIDE SEQUENCE</scope>
    <source>
        <strain evidence="5">ATCC 64411</strain>
    </source>
</reference>
<evidence type="ECO:0000313" key="7">
    <source>
        <dbReference type="Proteomes" id="UP000011715"/>
    </source>
</evidence>
<evidence type="ECO:0000259" key="4">
    <source>
        <dbReference type="Pfam" id="PF24877"/>
    </source>
</evidence>
<proteinExistence type="predicted"/>
<gene>
    <name evidence="5" type="ORF">MAPG_11720</name>
</gene>
<dbReference type="EnsemblFungi" id="MAPG_11720T0">
    <property type="protein sequence ID" value="MAPG_11720T0"/>
    <property type="gene ID" value="MAPG_11720"/>
</dbReference>
<evidence type="ECO:0000256" key="2">
    <source>
        <dbReference type="ARBA" id="ARBA00023004"/>
    </source>
</evidence>
<dbReference type="STRING" id="644358.A0A0C4EG08"/>
<reference evidence="6" key="5">
    <citation type="submission" date="2015-06" db="UniProtKB">
        <authorList>
            <consortium name="EnsemblFungi"/>
        </authorList>
    </citation>
    <scope>IDENTIFICATION</scope>
    <source>
        <strain evidence="6">ATCC 64411</strain>
    </source>
</reference>
<dbReference type="GO" id="GO:0051536">
    <property type="term" value="F:iron-sulfur cluster binding"/>
    <property type="evidence" value="ECO:0007669"/>
    <property type="project" value="UniProtKB-KW"/>
</dbReference>
<evidence type="ECO:0000313" key="5">
    <source>
        <dbReference type="EMBL" id="KLU92808.1"/>
    </source>
</evidence>
<dbReference type="Gene3D" id="3.50.30.80">
    <property type="entry name" value="IlvD/EDD C-terminal domain-like"/>
    <property type="match status" value="1"/>
</dbReference>
<feature type="domain" description="Dihydroxy-acid/6-phosphogluconate dehydratase C-terminal" evidence="4">
    <location>
        <begin position="1"/>
        <end position="43"/>
    </location>
</feature>
<accession>A0A0C4EG08</accession>
<name>A0A0C4EG08_MAGP6</name>
<reference evidence="6" key="4">
    <citation type="journal article" date="2015" name="G3 (Bethesda)">
        <title>Genome sequences of three phytopathogenic species of the Magnaporthaceae family of fungi.</title>
        <authorList>
            <person name="Okagaki L.H."/>
            <person name="Nunes C.C."/>
            <person name="Sailsbery J."/>
            <person name="Clay B."/>
            <person name="Brown D."/>
            <person name="John T."/>
            <person name="Oh Y."/>
            <person name="Young N."/>
            <person name="Fitzgerald M."/>
            <person name="Haas B.J."/>
            <person name="Zeng Q."/>
            <person name="Young S."/>
            <person name="Adiconis X."/>
            <person name="Fan L."/>
            <person name="Levin J.Z."/>
            <person name="Mitchell T.K."/>
            <person name="Okubara P.A."/>
            <person name="Farman M.L."/>
            <person name="Kohn L.M."/>
            <person name="Birren B."/>
            <person name="Ma L.-J."/>
            <person name="Dean R.A."/>
        </authorList>
    </citation>
    <scope>NUCLEOTIDE SEQUENCE</scope>
    <source>
        <strain evidence="6">ATCC 64411 / 73-15</strain>
    </source>
</reference>
<dbReference type="PANTHER" id="PTHR43183:SF1">
    <property type="entry name" value="HYPOTHETICAL DIHYDROXY-ACID DEHYDRATASE (EUROFUNG)-RELATED"/>
    <property type="match status" value="1"/>
</dbReference>
<reference evidence="7" key="2">
    <citation type="submission" date="2010-05" db="EMBL/GenBank/DDBJ databases">
        <title>The genome sequence of Magnaporthe poae strain ATCC 64411.</title>
        <authorList>
            <person name="Ma L.-J."/>
            <person name="Dead R."/>
            <person name="Young S."/>
            <person name="Zeng Q."/>
            <person name="Koehrsen M."/>
            <person name="Alvarado L."/>
            <person name="Berlin A."/>
            <person name="Chapman S.B."/>
            <person name="Chen Z."/>
            <person name="Freedman E."/>
            <person name="Gellesch M."/>
            <person name="Goldberg J."/>
            <person name="Griggs A."/>
            <person name="Gujja S."/>
            <person name="Heilman E.R."/>
            <person name="Heiman D."/>
            <person name="Hepburn T."/>
            <person name="Howarth C."/>
            <person name="Jen D."/>
            <person name="Larson L."/>
            <person name="Mehta T."/>
            <person name="Neiman D."/>
            <person name="Pearson M."/>
            <person name="Roberts A."/>
            <person name="Saif S."/>
            <person name="Shea T."/>
            <person name="Shenoy N."/>
            <person name="Sisk P."/>
            <person name="Stolte C."/>
            <person name="Sykes S."/>
            <person name="Walk T."/>
            <person name="White J."/>
            <person name="Yandava C."/>
            <person name="Haas B."/>
            <person name="Nusbaum C."/>
            <person name="Birren B."/>
        </authorList>
    </citation>
    <scope>NUCLEOTIDE SEQUENCE [LARGE SCALE GENOMIC DNA]</scope>
    <source>
        <strain evidence="7">ATCC 64411 / 73-15</strain>
    </source>
</reference>
<evidence type="ECO:0000313" key="6">
    <source>
        <dbReference type="EnsemblFungi" id="MAPG_11720T0"/>
    </source>
</evidence>
<keyword evidence="3" id="KW-0411">Iron-sulfur</keyword>